<dbReference type="EMBL" id="LLXL01002019">
    <property type="protein sequence ID" value="PKK62104.1"/>
    <property type="molecule type" value="Genomic_DNA"/>
</dbReference>
<evidence type="ECO:0000313" key="2">
    <source>
        <dbReference type="EMBL" id="PKK62104.1"/>
    </source>
</evidence>
<dbReference type="VEuPathDB" id="FungiDB:FUN_024745"/>
<accession>A0A2N1MKD3</accession>
<reference evidence="2 3" key="1">
    <citation type="submission" date="2016-04" db="EMBL/GenBank/DDBJ databases">
        <title>Genome analyses suggest a sexual origin of heterokaryosis in a supposedly ancient asexual fungus.</title>
        <authorList>
            <person name="Ropars J."/>
            <person name="Sedzielewska K."/>
            <person name="Noel J."/>
            <person name="Charron P."/>
            <person name="Farinelli L."/>
            <person name="Marton T."/>
            <person name="Kruger M."/>
            <person name="Pelin A."/>
            <person name="Brachmann A."/>
            <person name="Corradi N."/>
        </authorList>
    </citation>
    <scope>NUCLEOTIDE SEQUENCE [LARGE SCALE GENOMIC DNA]</scope>
    <source>
        <strain evidence="2 3">C2</strain>
    </source>
</reference>
<comment type="caution">
    <text evidence="2">The sequence shown here is derived from an EMBL/GenBank/DDBJ whole genome shotgun (WGS) entry which is preliminary data.</text>
</comment>
<reference evidence="2 3" key="2">
    <citation type="submission" date="2017-10" db="EMBL/GenBank/DDBJ databases">
        <title>Extensive intraspecific genome diversity in a model arbuscular mycorrhizal fungus.</title>
        <authorList>
            <person name="Chen E.C.H."/>
            <person name="Morin E."/>
            <person name="Baudet D."/>
            <person name="Noel J."/>
            <person name="Ndikumana S."/>
            <person name="Charron P."/>
            <person name="St-Onge C."/>
            <person name="Giorgi J."/>
            <person name="Grigoriev I.V."/>
            <person name="Roux C."/>
            <person name="Martin F.M."/>
            <person name="Corradi N."/>
        </authorList>
    </citation>
    <scope>NUCLEOTIDE SEQUENCE [LARGE SCALE GENOMIC DNA]</scope>
    <source>
        <strain evidence="2 3">C2</strain>
    </source>
</reference>
<proteinExistence type="predicted"/>
<sequence length="200" mass="23220">MYNVDESYYPPESNTPKYNRKGKYIPRTPIYRSGIVENFVLSHIVTKAQQERTKNLKADVSLTEAAYYGTTPKHYLARVNTIKSLTDASDSFHSRIPNYLAKREENHRHGFSNTTLDKHLTKFVRNNNLRTQGSMQFPTHRYIDVSDETAEVEYRPNKRNDIYNENHYFSLQDHTMKRLRPTPATTDDSLVPGPSCSKTV</sequence>
<gene>
    <name evidence="2" type="ORF">RhiirC2_815440</name>
</gene>
<dbReference type="VEuPathDB" id="FungiDB:RhiirA1_485037"/>
<organism evidence="2 3">
    <name type="scientific">Rhizophagus irregularis</name>
    <dbReference type="NCBI Taxonomy" id="588596"/>
    <lineage>
        <taxon>Eukaryota</taxon>
        <taxon>Fungi</taxon>
        <taxon>Fungi incertae sedis</taxon>
        <taxon>Mucoromycota</taxon>
        <taxon>Glomeromycotina</taxon>
        <taxon>Glomeromycetes</taxon>
        <taxon>Glomerales</taxon>
        <taxon>Glomeraceae</taxon>
        <taxon>Rhizophagus</taxon>
    </lineage>
</organism>
<feature type="region of interest" description="Disordered" evidence="1">
    <location>
        <begin position="1"/>
        <end position="20"/>
    </location>
</feature>
<evidence type="ECO:0000313" key="3">
    <source>
        <dbReference type="Proteomes" id="UP000233469"/>
    </source>
</evidence>
<dbReference type="Proteomes" id="UP000233469">
    <property type="component" value="Unassembled WGS sequence"/>
</dbReference>
<dbReference type="VEuPathDB" id="FungiDB:RhiirFUN_000058"/>
<name>A0A2N1MKD3_9GLOM</name>
<protein>
    <submittedName>
        <fullName evidence="2">Uncharacterized protein</fullName>
    </submittedName>
</protein>
<dbReference type="AlphaFoldDB" id="A0A2N1MKD3"/>
<evidence type="ECO:0000256" key="1">
    <source>
        <dbReference type="SAM" id="MobiDB-lite"/>
    </source>
</evidence>
<feature type="region of interest" description="Disordered" evidence="1">
    <location>
        <begin position="179"/>
        <end position="200"/>
    </location>
</feature>